<evidence type="ECO:0000256" key="1">
    <source>
        <dbReference type="SAM" id="MobiDB-lite"/>
    </source>
</evidence>
<dbReference type="InterPro" id="IPR043128">
    <property type="entry name" value="Rev_trsase/Diguanyl_cyclase"/>
</dbReference>
<dbReference type="GO" id="GO:0003676">
    <property type="term" value="F:nucleic acid binding"/>
    <property type="evidence" value="ECO:0007669"/>
    <property type="project" value="InterPro"/>
</dbReference>
<evidence type="ECO:0000259" key="2">
    <source>
        <dbReference type="PROSITE" id="PS50013"/>
    </source>
</evidence>
<dbReference type="EMBL" id="JASMQC010000040">
    <property type="protein sequence ID" value="KAK1930252.1"/>
    <property type="molecule type" value="Genomic_DNA"/>
</dbReference>
<feature type="compositionally biased region" description="Basic and acidic residues" evidence="1">
    <location>
        <begin position="253"/>
        <end position="269"/>
    </location>
</feature>
<dbReference type="PROSITE" id="PS50013">
    <property type="entry name" value="CHROMO_2"/>
    <property type="match status" value="1"/>
</dbReference>
<feature type="domain" description="Integrase catalytic" evidence="3">
    <location>
        <begin position="754"/>
        <end position="925"/>
    </location>
</feature>
<feature type="region of interest" description="Disordered" evidence="1">
    <location>
        <begin position="339"/>
        <end position="361"/>
    </location>
</feature>
<dbReference type="PANTHER" id="PTHR37984">
    <property type="entry name" value="PROTEIN CBG26694"/>
    <property type="match status" value="1"/>
</dbReference>
<dbReference type="Gene3D" id="3.30.70.270">
    <property type="match status" value="1"/>
</dbReference>
<dbReference type="SUPFAM" id="SSF54160">
    <property type="entry name" value="Chromo domain-like"/>
    <property type="match status" value="1"/>
</dbReference>
<gene>
    <name evidence="4" type="ORF">P3T76_014212</name>
</gene>
<dbReference type="InterPro" id="IPR041588">
    <property type="entry name" value="Integrase_H2C2"/>
</dbReference>
<organism evidence="4 5">
    <name type="scientific">Phytophthora citrophthora</name>
    <dbReference type="NCBI Taxonomy" id="4793"/>
    <lineage>
        <taxon>Eukaryota</taxon>
        <taxon>Sar</taxon>
        <taxon>Stramenopiles</taxon>
        <taxon>Oomycota</taxon>
        <taxon>Peronosporomycetes</taxon>
        <taxon>Peronosporales</taxon>
        <taxon>Peronosporaceae</taxon>
        <taxon>Phytophthora</taxon>
    </lineage>
</organism>
<accession>A0AAD9G2I3</accession>
<sequence>MRTRSGRSIQGNTRMHVDQAAGVTNPDASRTMTDTDFTTVIPVTSSALMPPYLTDVSHQALVKWKRERQEYEDAVEARCATTGEDRTKALISVKNSLNRQLLETLCKFEWNTTIEDVTEARIVAELDKIVSNVMNDAIIDVDSIFKTELKMDMRERDVKARVIKYFMKCDEVIMQHGLAGTFSTIAGIKEKCKILKRHLEPAALRDAIDTHHRLVDPSSKTDETKLYSLVKEKALEQEKVFHLLSKRNRQQPRRTDDGTRTMRNSEKPPKPSNNQGFAAERHNEAKSNRLVVKSSATKKSQPSAESKPRTGCFHCGKDHWLSQCPDLDEVAKEALLAERKSKKGASGNGPKRYRTKRLEQSTVPVSDGRTTVLLNDTVEVPCCADSGCDLNIISRKHVELLQAQDSTVELIELDEPVHSQAVGGTTLISTHAIDLLLVELGIDIEQQLEYLACRGPDDDDSFDGPDGMPPCKPNKAEVVQNVVDALVHDAIDRGVIDDYITTRLYEVLHKHSGWRLELGDDPPARVPPLKIRLKQNATPYRCKRIRALREIPTPATAAELQQFLCASNWMRAGLVDYARVARPLQERLDAALAGTRKTKRAAADLISRWGGKQQPAARIHSAKRFTRSKRKHAESVAMTKNDMTPLRPLDQNGFVWPTTDEIGSIQALHVTPKGAVPGNDDLWRVNGLIWIPSDATELIERLLIIAHCGHNGHRGMNVMTNHIRRLFSIGGLSRMVCDFCEKCLLCLHVKGGVVIPRPFSETHHTYERNHTLHWDFLTLGESFGTSRYVLVLKDEATHFAELVECDGPTSEVAATSILDWYSRFGPPSVWVSDSGSHFKSKVISELGRRLKSRLEFILAYTPWKNGSVERVNRDITQVLKALALEFKVSMHDWPYLLPLVQSSINHSPVASLANRAPIELFTGLPCPNALDSIFLPGGKGRVATLDQPRPSTEQQLAKLRADLQEMHKPVKAERKRQAERYRARYHYHQRVNFSIGDYVLRSRVDEKPHANKLRVMWVGPYKVVGSADYYFTVEHLVNGTTVNVHPSRLKLYADDSLNVTEELLDHIASQGTLMAVESILEHRMNPDMEAYEIKVKWMGLETIEDSWEPLKTMHEDVPQLLLQYANKANDDDFLLAVTSQTKSKTPRQRTN</sequence>
<dbReference type="SUPFAM" id="SSF53098">
    <property type="entry name" value="Ribonuclease H-like"/>
    <property type="match status" value="1"/>
</dbReference>
<dbReference type="AlphaFoldDB" id="A0AAD9G2I3"/>
<dbReference type="Pfam" id="PF17921">
    <property type="entry name" value="Integrase_H2C2"/>
    <property type="match status" value="1"/>
</dbReference>
<dbReference type="InterPro" id="IPR001584">
    <property type="entry name" value="Integrase_cat-core"/>
</dbReference>
<dbReference type="PANTHER" id="PTHR37984:SF5">
    <property type="entry name" value="PROTEIN NYNRIN-LIKE"/>
    <property type="match status" value="1"/>
</dbReference>
<dbReference type="Pfam" id="PF00385">
    <property type="entry name" value="Chromo"/>
    <property type="match status" value="1"/>
</dbReference>
<feature type="domain" description="Chromo" evidence="2">
    <location>
        <begin position="1074"/>
        <end position="1127"/>
    </location>
</feature>
<dbReference type="InterPro" id="IPR016197">
    <property type="entry name" value="Chromo-like_dom_sf"/>
</dbReference>
<dbReference type="InterPro" id="IPR050951">
    <property type="entry name" value="Retrovirus_Pol_polyprotein"/>
</dbReference>
<comment type="caution">
    <text evidence="4">The sequence shown here is derived from an EMBL/GenBank/DDBJ whole genome shotgun (WGS) entry which is preliminary data.</text>
</comment>
<evidence type="ECO:0000313" key="5">
    <source>
        <dbReference type="Proteomes" id="UP001259832"/>
    </source>
</evidence>
<evidence type="ECO:0000259" key="3">
    <source>
        <dbReference type="PROSITE" id="PS50994"/>
    </source>
</evidence>
<feature type="compositionally biased region" description="Polar residues" evidence="1">
    <location>
        <begin position="1"/>
        <end position="13"/>
    </location>
</feature>
<dbReference type="Gene3D" id="2.40.50.40">
    <property type="match status" value="1"/>
</dbReference>
<feature type="region of interest" description="Disordered" evidence="1">
    <location>
        <begin position="242"/>
        <end position="310"/>
    </location>
</feature>
<dbReference type="PROSITE" id="PS50994">
    <property type="entry name" value="INTEGRASE"/>
    <property type="match status" value="1"/>
</dbReference>
<keyword evidence="5" id="KW-1185">Reference proteome</keyword>
<dbReference type="GO" id="GO:0015074">
    <property type="term" value="P:DNA integration"/>
    <property type="evidence" value="ECO:0007669"/>
    <property type="project" value="InterPro"/>
</dbReference>
<dbReference type="Proteomes" id="UP001259832">
    <property type="component" value="Unassembled WGS sequence"/>
</dbReference>
<dbReference type="InterPro" id="IPR012337">
    <property type="entry name" value="RNaseH-like_sf"/>
</dbReference>
<reference evidence="4" key="1">
    <citation type="submission" date="2023-08" db="EMBL/GenBank/DDBJ databases">
        <title>Reference Genome Resource for the Citrus Pathogen Phytophthora citrophthora.</title>
        <authorList>
            <person name="Moller H."/>
            <person name="Coetzee B."/>
            <person name="Rose L.J."/>
            <person name="Van Niekerk J.M."/>
        </authorList>
    </citation>
    <scope>NUCLEOTIDE SEQUENCE</scope>
    <source>
        <strain evidence="4">STE-U-9442</strain>
    </source>
</reference>
<feature type="compositionally biased region" description="Polar residues" evidence="1">
    <location>
        <begin position="294"/>
        <end position="304"/>
    </location>
</feature>
<feature type="region of interest" description="Disordered" evidence="1">
    <location>
        <begin position="1"/>
        <end position="32"/>
    </location>
</feature>
<dbReference type="SMART" id="SM00298">
    <property type="entry name" value="CHROMO"/>
    <property type="match status" value="1"/>
</dbReference>
<dbReference type="CDD" id="cd00024">
    <property type="entry name" value="CD_CSD"/>
    <property type="match status" value="1"/>
</dbReference>
<evidence type="ECO:0000313" key="4">
    <source>
        <dbReference type="EMBL" id="KAK1930252.1"/>
    </source>
</evidence>
<dbReference type="Gene3D" id="3.30.420.10">
    <property type="entry name" value="Ribonuclease H-like superfamily/Ribonuclease H"/>
    <property type="match status" value="1"/>
</dbReference>
<dbReference type="InterPro" id="IPR023780">
    <property type="entry name" value="Chromo_domain"/>
</dbReference>
<protein>
    <submittedName>
        <fullName evidence="4">Gag-Pol polyprotein</fullName>
    </submittedName>
</protein>
<dbReference type="InterPro" id="IPR036397">
    <property type="entry name" value="RNaseH_sf"/>
</dbReference>
<dbReference type="InterPro" id="IPR000953">
    <property type="entry name" value="Chromo/chromo_shadow_dom"/>
</dbReference>
<proteinExistence type="predicted"/>
<name>A0AAD9G2I3_9STRA</name>